<comment type="pathway">
    <text evidence="1">Cofactor biosynthesis; ubiquinone biosynthesis.</text>
</comment>
<dbReference type="RefSeq" id="WP_008952463.1">
    <property type="nucleotide sequence ID" value="NZ_FXAG01000033.1"/>
</dbReference>
<evidence type="ECO:0000313" key="3">
    <source>
        <dbReference type="Proteomes" id="UP000192920"/>
    </source>
</evidence>
<gene>
    <name evidence="1" type="primary">ubiK</name>
    <name evidence="2" type="ORF">SAMN02745746_03939</name>
</gene>
<dbReference type="PANTHER" id="PTHR38040:SF1">
    <property type="entry name" value="UBIQUINONE BIOSYNTHESIS ACCESSORY FACTOR UBIK"/>
    <property type="match status" value="1"/>
</dbReference>
<organism evidence="2 3">
    <name type="scientific">Pseudogulbenkiania subflava DSM 22618</name>
    <dbReference type="NCBI Taxonomy" id="1123014"/>
    <lineage>
        <taxon>Bacteria</taxon>
        <taxon>Pseudomonadati</taxon>
        <taxon>Pseudomonadota</taxon>
        <taxon>Betaproteobacteria</taxon>
        <taxon>Neisseriales</taxon>
        <taxon>Chromobacteriaceae</taxon>
        <taxon>Pseudogulbenkiania</taxon>
    </lineage>
</organism>
<comment type="similarity">
    <text evidence="1">Belongs to the UbiK family.</text>
</comment>
<protein>
    <recommendedName>
        <fullName evidence="1">Ubiquinone biosynthesis accessory factor UbiK</fullName>
    </recommendedName>
</protein>
<dbReference type="GO" id="GO:0005737">
    <property type="term" value="C:cytoplasm"/>
    <property type="evidence" value="ECO:0007669"/>
    <property type="project" value="UniProtKB-SubCell"/>
</dbReference>
<dbReference type="UniPathway" id="UPA00232"/>
<evidence type="ECO:0000256" key="1">
    <source>
        <dbReference type="HAMAP-Rule" id="MF_02216"/>
    </source>
</evidence>
<accession>A0A1Y6CGX6</accession>
<reference evidence="3" key="1">
    <citation type="submission" date="2017-04" db="EMBL/GenBank/DDBJ databases">
        <authorList>
            <person name="Varghese N."/>
            <person name="Submissions S."/>
        </authorList>
    </citation>
    <scope>NUCLEOTIDE SEQUENCE [LARGE SCALE GENOMIC DNA]</scope>
    <source>
        <strain evidence="3">DSM 22618</strain>
    </source>
</reference>
<sequence>MLSQKLFEEITTKISDTIAASPVKDVEKNVKAMMASTFSRLDLVTREEFDVQQEVLLRTREKLERLEARLATLEAAVFPDKAAEQVDTQATLGHS</sequence>
<proteinExistence type="inferred from homology"/>
<dbReference type="EMBL" id="FXAG01000033">
    <property type="protein sequence ID" value="SMF55330.1"/>
    <property type="molecule type" value="Genomic_DNA"/>
</dbReference>
<comment type="subcellular location">
    <subcellularLocation>
        <location evidence="1">Cytoplasm</location>
    </subcellularLocation>
</comment>
<keyword evidence="3" id="KW-1185">Reference proteome</keyword>
<dbReference type="STRING" id="1123014.SAMN02745746_03939"/>
<feature type="coiled-coil region" evidence="1">
    <location>
        <begin position="49"/>
        <end position="76"/>
    </location>
</feature>
<dbReference type="AlphaFoldDB" id="A0A1Y6CGX6"/>
<comment type="function">
    <text evidence="1">Required for efficient ubiquinone (coenzyme Q) biosynthesis. UbiK is probably an accessory factor of Ubi enzymes and facilitates ubiquinone biosynthesis by acting as an assembly factor, a targeting factor, or both.</text>
</comment>
<dbReference type="Proteomes" id="UP000192920">
    <property type="component" value="Unassembled WGS sequence"/>
</dbReference>
<dbReference type="HAMAP" id="MF_02216">
    <property type="entry name" value="UbiK"/>
    <property type="match status" value="1"/>
</dbReference>
<keyword evidence="1" id="KW-0831">Ubiquinone biosynthesis</keyword>
<dbReference type="InterPro" id="IPR007475">
    <property type="entry name" value="UbiK"/>
</dbReference>
<dbReference type="PANTHER" id="PTHR38040">
    <property type="entry name" value="UBIQUINONE BIOSYNTHESIS ACCESSORY FACTOR UBIK"/>
    <property type="match status" value="1"/>
</dbReference>
<keyword evidence="1" id="KW-0175">Coiled coil</keyword>
<name>A0A1Y6CGX6_9NEIS</name>
<dbReference type="Pfam" id="PF04380">
    <property type="entry name" value="BMFP"/>
    <property type="match status" value="1"/>
</dbReference>
<evidence type="ECO:0000313" key="2">
    <source>
        <dbReference type="EMBL" id="SMF55330.1"/>
    </source>
</evidence>
<dbReference type="GO" id="GO:0006744">
    <property type="term" value="P:ubiquinone biosynthetic process"/>
    <property type="evidence" value="ECO:0007669"/>
    <property type="project" value="UniProtKB-UniRule"/>
</dbReference>
<keyword evidence="1" id="KW-0963">Cytoplasm</keyword>